<sequence>MSRAGRLLQLLELLRGYRYPVQGQVLADELGISLRTFYRDIATLQQQGACIEGEAGVGYVLKPGFTLPPLVFSAEELEALVLGMRWVASQGDSGLQNAARQAESRIRAVLPAGLLDHMESNGLLVVPNVSLPEHQVDIQKLREAMRAEQRVDLTYADANGVPSQRRIWPFALGYFERVRVLVAWCELRGDFRHFRTDRIQSWRGLDEQYPLRRRELLRRWRLTLPGSARQS</sequence>
<dbReference type="Proteomes" id="UP001150830">
    <property type="component" value="Unassembled WGS sequence"/>
</dbReference>
<organism evidence="3 4">
    <name type="scientific">Parathalassolituus penaei</name>
    <dbReference type="NCBI Taxonomy" id="2997323"/>
    <lineage>
        <taxon>Bacteria</taxon>
        <taxon>Pseudomonadati</taxon>
        <taxon>Pseudomonadota</taxon>
        <taxon>Gammaproteobacteria</taxon>
        <taxon>Oceanospirillales</taxon>
        <taxon>Oceanospirillaceae</taxon>
        <taxon>Parathalassolituus</taxon>
    </lineage>
</organism>
<proteinExistence type="predicted"/>
<keyword evidence="4" id="KW-1185">Reference proteome</keyword>
<dbReference type="RefSeq" id="WP_283174994.1">
    <property type="nucleotide sequence ID" value="NZ_JAPNOA010000056.1"/>
</dbReference>
<protein>
    <submittedName>
        <fullName evidence="3">YafY family protein</fullName>
    </submittedName>
</protein>
<evidence type="ECO:0000259" key="1">
    <source>
        <dbReference type="Pfam" id="PF08279"/>
    </source>
</evidence>
<dbReference type="InterPro" id="IPR036388">
    <property type="entry name" value="WH-like_DNA-bd_sf"/>
</dbReference>
<evidence type="ECO:0000313" key="3">
    <source>
        <dbReference type="EMBL" id="MCY0966798.1"/>
    </source>
</evidence>
<dbReference type="InterPro" id="IPR026881">
    <property type="entry name" value="WYL_dom"/>
</dbReference>
<evidence type="ECO:0000259" key="2">
    <source>
        <dbReference type="Pfam" id="PF13280"/>
    </source>
</evidence>
<dbReference type="InterPro" id="IPR013196">
    <property type="entry name" value="HTH_11"/>
</dbReference>
<dbReference type="InterPro" id="IPR051534">
    <property type="entry name" value="CBASS_pafABC_assoc_protein"/>
</dbReference>
<comment type="caution">
    <text evidence="3">The sequence shown here is derived from an EMBL/GenBank/DDBJ whole genome shotgun (WGS) entry which is preliminary data.</text>
</comment>
<feature type="domain" description="Helix-turn-helix type 11" evidence="1">
    <location>
        <begin position="6"/>
        <end position="59"/>
    </location>
</feature>
<dbReference type="PANTHER" id="PTHR34580:SF3">
    <property type="entry name" value="PROTEIN PAFB"/>
    <property type="match status" value="1"/>
</dbReference>
<dbReference type="EMBL" id="JAPNOA010000056">
    <property type="protein sequence ID" value="MCY0966798.1"/>
    <property type="molecule type" value="Genomic_DNA"/>
</dbReference>
<dbReference type="Gene3D" id="1.10.10.10">
    <property type="entry name" value="Winged helix-like DNA-binding domain superfamily/Winged helix DNA-binding domain"/>
    <property type="match status" value="1"/>
</dbReference>
<feature type="domain" description="WYL" evidence="2">
    <location>
        <begin position="139"/>
        <end position="202"/>
    </location>
</feature>
<dbReference type="Pfam" id="PF13280">
    <property type="entry name" value="WYL"/>
    <property type="match status" value="1"/>
</dbReference>
<evidence type="ECO:0000313" key="4">
    <source>
        <dbReference type="Proteomes" id="UP001150830"/>
    </source>
</evidence>
<reference evidence="3" key="1">
    <citation type="submission" date="2022-11" db="EMBL/GenBank/DDBJ databases">
        <title>Parathalassolutuus dongxingensis gen. nov., sp. nov., a novel member of family Oceanospirillaceae isolated from a coastal shrimp pond in Guangxi, China.</title>
        <authorList>
            <person name="Chen H."/>
        </authorList>
    </citation>
    <scope>NUCLEOTIDE SEQUENCE</scope>
    <source>
        <strain evidence="3">G-43</strain>
    </source>
</reference>
<dbReference type="InterPro" id="IPR036390">
    <property type="entry name" value="WH_DNA-bd_sf"/>
</dbReference>
<dbReference type="Pfam" id="PF08279">
    <property type="entry name" value="HTH_11"/>
    <property type="match status" value="1"/>
</dbReference>
<gene>
    <name evidence="3" type="ORF">OUO13_16580</name>
</gene>
<dbReference type="PANTHER" id="PTHR34580">
    <property type="match status" value="1"/>
</dbReference>
<name>A0A9X3EFR6_9GAMM</name>
<accession>A0A9X3EFR6</accession>
<dbReference type="SUPFAM" id="SSF46785">
    <property type="entry name" value="Winged helix' DNA-binding domain"/>
    <property type="match status" value="1"/>
</dbReference>
<dbReference type="PROSITE" id="PS52050">
    <property type="entry name" value="WYL"/>
    <property type="match status" value="1"/>
</dbReference>
<dbReference type="AlphaFoldDB" id="A0A9X3EFR6"/>